<dbReference type="InterPro" id="IPR036909">
    <property type="entry name" value="Cyt_c-like_dom_sf"/>
</dbReference>
<dbReference type="Pfam" id="PF06537">
    <property type="entry name" value="DHOR"/>
    <property type="match status" value="1"/>
</dbReference>
<dbReference type="GO" id="GO:0020037">
    <property type="term" value="F:heme binding"/>
    <property type="evidence" value="ECO:0007669"/>
    <property type="project" value="InterPro"/>
</dbReference>
<dbReference type="Proteomes" id="UP000190460">
    <property type="component" value="Unassembled WGS sequence"/>
</dbReference>
<dbReference type="STRING" id="92487.SAMN02745130_02663"/>
<feature type="domain" description="Cytochrome c" evidence="6">
    <location>
        <begin position="342"/>
        <end position="474"/>
    </location>
</feature>
<proteinExistence type="predicted"/>
<dbReference type="GO" id="GO:0046872">
    <property type="term" value="F:metal ion binding"/>
    <property type="evidence" value="ECO:0007669"/>
    <property type="project" value="UniProtKB-KW"/>
</dbReference>
<keyword evidence="2 4" id="KW-0479">Metal-binding</keyword>
<feature type="chain" id="PRO_5012752602" evidence="5">
    <location>
        <begin position="21"/>
        <end position="474"/>
    </location>
</feature>
<dbReference type="PROSITE" id="PS51007">
    <property type="entry name" value="CYTC"/>
    <property type="match status" value="1"/>
</dbReference>
<accession>A0A1T4X993</accession>
<sequence length="474" mass="51162">MKLAKTLILSGLILSSVANSTEPTAAGQSIDQHLSGGATTVLDNSNNAFSLPANNLSILRRDNFFIGNAFFKQPWVIAPSSTSARDGLGPLFNSNSCQGCHVKDGKGRPPLTREEKFISTLVRVSIPAATPATPAQQALLTTLGIVPEPTYGDQIQPNSIPGLKAEATPRFDYEEIRGQFKDGETYTLLKPSLKLDNLNYGALHPQVQMSARVAPVMIGMGLLAAIPEADLLALADPEDKNADGISGRVNQVWDVSSQKTVLGRFGWKANQPTVAQQSAGAFHGDLGISSPLFTGQPCTAAQTDCLAAPQGGQPEINQELMDMVTFYASLLAVPARRDVNDPEVLKGERLFKQANCSACHLPELKTGVKPDFPELEHQRIQPFTDLLLHDLGEGLADQRPDFLASGREWRTAPLWGIGLVATVNGHTRFLHDGRARNLMEAILWHGGEAEASRQQVLNLSQAERAALLRFLNSL</sequence>
<dbReference type="OrthoDB" id="9805202at2"/>
<evidence type="ECO:0000256" key="5">
    <source>
        <dbReference type="SAM" id="SignalP"/>
    </source>
</evidence>
<evidence type="ECO:0000256" key="4">
    <source>
        <dbReference type="PROSITE-ProRule" id="PRU00433"/>
    </source>
</evidence>
<dbReference type="PANTHER" id="PTHR30600">
    <property type="entry name" value="CYTOCHROME C PEROXIDASE-RELATED"/>
    <property type="match status" value="1"/>
</dbReference>
<dbReference type="PIRSF" id="PIRSF028099">
    <property type="entry name" value="DUF1111"/>
    <property type="match status" value="1"/>
</dbReference>
<dbReference type="Gene3D" id="1.10.760.10">
    <property type="entry name" value="Cytochrome c-like domain"/>
    <property type="match status" value="1"/>
</dbReference>
<protein>
    <submittedName>
        <fullName evidence="7">CxxC motif-containing protein, DUF1111 family</fullName>
    </submittedName>
</protein>
<feature type="signal peptide" evidence="5">
    <location>
        <begin position="1"/>
        <end position="20"/>
    </location>
</feature>
<evidence type="ECO:0000256" key="1">
    <source>
        <dbReference type="ARBA" id="ARBA00022617"/>
    </source>
</evidence>
<keyword evidence="3 4" id="KW-0408">Iron</keyword>
<organism evidence="7 8">
    <name type="scientific">Thiothrix eikelboomii</name>
    <dbReference type="NCBI Taxonomy" id="92487"/>
    <lineage>
        <taxon>Bacteria</taxon>
        <taxon>Pseudomonadati</taxon>
        <taxon>Pseudomonadota</taxon>
        <taxon>Gammaproteobacteria</taxon>
        <taxon>Thiotrichales</taxon>
        <taxon>Thiotrichaceae</taxon>
        <taxon>Thiothrix</taxon>
    </lineage>
</organism>
<keyword evidence="8" id="KW-1185">Reference proteome</keyword>
<keyword evidence="1 4" id="KW-0349">Heme</keyword>
<name>A0A1T4X993_9GAMM</name>
<dbReference type="PANTHER" id="PTHR30600:SF4">
    <property type="entry name" value="CYTOCHROME C DOMAIN-CONTAINING PROTEIN"/>
    <property type="match status" value="1"/>
</dbReference>
<gene>
    <name evidence="7" type="ORF">SAMN02745130_02663</name>
</gene>
<keyword evidence="5" id="KW-0732">Signal</keyword>
<evidence type="ECO:0000313" key="7">
    <source>
        <dbReference type="EMBL" id="SKA85997.1"/>
    </source>
</evidence>
<evidence type="ECO:0000259" key="6">
    <source>
        <dbReference type="PROSITE" id="PS51007"/>
    </source>
</evidence>
<dbReference type="AlphaFoldDB" id="A0A1T4X993"/>
<dbReference type="SUPFAM" id="SSF46626">
    <property type="entry name" value="Cytochrome c"/>
    <property type="match status" value="1"/>
</dbReference>
<dbReference type="EMBL" id="FUYB01000014">
    <property type="protein sequence ID" value="SKA85997.1"/>
    <property type="molecule type" value="Genomic_DNA"/>
</dbReference>
<dbReference type="InterPro" id="IPR010538">
    <property type="entry name" value="DHOR"/>
</dbReference>
<evidence type="ECO:0000256" key="3">
    <source>
        <dbReference type="ARBA" id="ARBA00023004"/>
    </source>
</evidence>
<evidence type="ECO:0000313" key="8">
    <source>
        <dbReference type="Proteomes" id="UP000190460"/>
    </source>
</evidence>
<dbReference type="InterPro" id="IPR051395">
    <property type="entry name" value="Cytochrome_c_Peroxidase/MauG"/>
</dbReference>
<reference evidence="7 8" key="1">
    <citation type="submission" date="2017-02" db="EMBL/GenBank/DDBJ databases">
        <authorList>
            <person name="Peterson S.W."/>
        </authorList>
    </citation>
    <scope>NUCLEOTIDE SEQUENCE [LARGE SCALE GENOMIC DNA]</scope>
    <source>
        <strain evidence="7 8">ATCC 49788</strain>
    </source>
</reference>
<dbReference type="GO" id="GO:0009055">
    <property type="term" value="F:electron transfer activity"/>
    <property type="evidence" value="ECO:0007669"/>
    <property type="project" value="InterPro"/>
</dbReference>
<dbReference type="GO" id="GO:0004130">
    <property type="term" value="F:cytochrome-c peroxidase activity"/>
    <property type="evidence" value="ECO:0007669"/>
    <property type="project" value="TreeGrafter"/>
</dbReference>
<evidence type="ECO:0000256" key="2">
    <source>
        <dbReference type="ARBA" id="ARBA00022723"/>
    </source>
</evidence>
<dbReference type="InterPro" id="IPR009056">
    <property type="entry name" value="Cyt_c-like_dom"/>
</dbReference>
<dbReference type="RefSeq" id="WP_078923119.1">
    <property type="nucleotide sequence ID" value="NZ_FUYB01000014.1"/>
</dbReference>